<comment type="similarity">
    <text evidence="1">Belongs to the sulfur carrier protein TusA family.</text>
</comment>
<evidence type="ECO:0000256" key="1">
    <source>
        <dbReference type="ARBA" id="ARBA00008984"/>
    </source>
</evidence>
<evidence type="ECO:0000313" key="3">
    <source>
        <dbReference type="EMBL" id="CQR71177.1"/>
    </source>
</evidence>
<dbReference type="PANTHER" id="PTHR33279">
    <property type="entry name" value="SULFUR CARRIER PROTEIN YEDF-RELATED"/>
    <property type="match status" value="1"/>
</dbReference>
<dbReference type="AlphaFoldDB" id="A0A0U1KUQ4"/>
<feature type="domain" description="UPF0033" evidence="2">
    <location>
        <begin position="3"/>
        <end position="68"/>
    </location>
</feature>
<keyword evidence="4" id="KW-1185">Reference proteome</keyword>
<organism evidence="3 4">
    <name type="scientific">Sporomusa ovata</name>
    <dbReference type="NCBI Taxonomy" id="2378"/>
    <lineage>
        <taxon>Bacteria</taxon>
        <taxon>Bacillati</taxon>
        <taxon>Bacillota</taxon>
        <taxon>Negativicutes</taxon>
        <taxon>Selenomonadales</taxon>
        <taxon>Sporomusaceae</taxon>
        <taxon>Sporomusa</taxon>
    </lineage>
</organism>
<dbReference type="EMBL" id="CTRP01000003">
    <property type="protein sequence ID" value="CQR71177.1"/>
    <property type="molecule type" value="Genomic_DNA"/>
</dbReference>
<dbReference type="Pfam" id="PF01206">
    <property type="entry name" value="TusA"/>
    <property type="match status" value="1"/>
</dbReference>
<sequence length="68" mass="7551">MEKKLDLRGLSCPVPLLETKKALEEAAVVTITVDEPAARENIIKFAKSRKYQVESSSSGGEYTLIIRK</sequence>
<evidence type="ECO:0000313" key="4">
    <source>
        <dbReference type="Proteomes" id="UP000049855"/>
    </source>
</evidence>
<dbReference type="Gene3D" id="3.30.110.40">
    <property type="entry name" value="TusA-like domain"/>
    <property type="match status" value="1"/>
</dbReference>
<dbReference type="RefSeq" id="WP_021169883.1">
    <property type="nucleotide sequence ID" value="NZ_CTRP01000003.1"/>
</dbReference>
<dbReference type="InterPro" id="IPR001455">
    <property type="entry name" value="TusA-like"/>
</dbReference>
<dbReference type="SUPFAM" id="SSF64307">
    <property type="entry name" value="SirA-like"/>
    <property type="match status" value="1"/>
</dbReference>
<dbReference type="InterPro" id="IPR036868">
    <property type="entry name" value="TusA-like_sf"/>
</dbReference>
<evidence type="ECO:0000259" key="2">
    <source>
        <dbReference type="Pfam" id="PF01206"/>
    </source>
</evidence>
<dbReference type="PANTHER" id="PTHR33279:SF6">
    <property type="entry name" value="SULFUR CARRIER PROTEIN YEDF-RELATED"/>
    <property type="match status" value="1"/>
</dbReference>
<protein>
    <recommendedName>
        <fullName evidence="2">UPF0033 domain-containing protein</fullName>
    </recommendedName>
</protein>
<accession>A0A0U1KUQ4</accession>
<gene>
    <name evidence="3" type="ORF">SpAn4DRAFT_2155</name>
</gene>
<name>A0A0U1KUQ4_9FIRM</name>
<proteinExistence type="inferred from homology"/>
<reference evidence="4" key="1">
    <citation type="submission" date="2015-03" db="EMBL/GenBank/DDBJ databases">
        <authorList>
            <person name="Nijsse Bart"/>
        </authorList>
    </citation>
    <scope>NUCLEOTIDE SEQUENCE [LARGE SCALE GENOMIC DNA]</scope>
</reference>
<dbReference type="Proteomes" id="UP000049855">
    <property type="component" value="Unassembled WGS sequence"/>
</dbReference>